<reference evidence="2 3" key="1">
    <citation type="submission" date="2019-10" db="EMBL/GenBank/DDBJ databases">
        <title>Actinomadura rubteroloni sp. nov. and Actinomadura macrotermitis sp. nov., isolated from the gut of fungus growing-termite Macrotermes natalensis.</title>
        <authorList>
            <person name="Benndorf R."/>
            <person name="Martin K."/>
            <person name="Kuefner M."/>
            <person name="De Beer W."/>
            <person name="Kaster A.-K."/>
            <person name="Vollmers J."/>
            <person name="Poulsen M."/>
            <person name="Beemelmanns C."/>
        </authorList>
    </citation>
    <scope>NUCLEOTIDE SEQUENCE [LARGE SCALE GENOMIC DNA]</scope>
    <source>
        <strain evidence="2 3">RB68</strain>
    </source>
</reference>
<dbReference type="InterPro" id="IPR026634">
    <property type="entry name" value="TPST-like"/>
</dbReference>
<evidence type="ECO:0000313" key="3">
    <source>
        <dbReference type="Proteomes" id="UP000487268"/>
    </source>
</evidence>
<dbReference type="OrthoDB" id="9777890at2"/>
<evidence type="ECO:0000313" key="2">
    <source>
        <dbReference type="EMBL" id="MQY04312.1"/>
    </source>
</evidence>
<dbReference type="InterPro" id="IPR027417">
    <property type="entry name" value="P-loop_NTPase"/>
</dbReference>
<comment type="caution">
    <text evidence="2">The sequence shown here is derived from an EMBL/GenBank/DDBJ whole genome shotgun (WGS) entry which is preliminary data.</text>
</comment>
<accession>A0A7K0BTT3</accession>
<dbReference type="Gene3D" id="3.40.50.300">
    <property type="entry name" value="P-loop containing nucleotide triphosphate hydrolases"/>
    <property type="match status" value="1"/>
</dbReference>
<dbReference type="Proteomes" id="UP000487268">
    <property type="component" value="Unassembled WGS sequence"/>
</dbReference>
<keyword evidence="1" id="KW-0808">Transferase</keyword>
<protein>
    <recommendedName>
        <fullName evidence="4">Sulfotransferase</fullName>
    </recommendedName>
</protein>
<dbReference type="GO" id="GO:0008476">
    <property type="term" value="F:protein-tyrosine sulfotransferase activity"/>
    <property type="evidence" value="ECO:0007669"/>
    <property type="project" value="InterPro"/>
</dbReference>
<dbReference type="EMBL" id="WEGH01000002">
    <property type="protein sequence ID" value="MQY04312.1"/>
    <property type="molecule type" value="Genomic_DNA"/>
</dbReference>
<proteinExistence type="predicted"/>
<organism evidence="2 3">
    <name type="scientific">Actinomadura macrotermitis</name>
    <dbReference type="NCBI Taxonomy" id="2585200"/>
    <lineage>
        <taxon>Bacteria</taxon>
        <taxon>Bacillati</taxon>
        <taxon>Actinomycetota</taxon>
        <taxon>Actinomycetes</taxon>
        <taxon>Streptosporangiales</taxon>
        <taxon>Thermomonosporaceae</taxon>
        <taxon>Actinomadura</taxon>
    </lineage>
</organism>
<dbReference type="RefSeq" id="WP_153532580.1">
    <property type="nucleotide sequence ID" value="NZ_WEGH01000002.1"/>
</dbReference>
<keyword evidence="3" id="KW-1185">Reference proteome</keyword>
<dbReference type="PANTHER" id="PTHR12788">
    <property type="entry name" value="PROTEIN-TYROSINE SULFOTRANSFERASE 2"/>
    <property type="match status" value="1"/>
</dbReference>
<gene>
    <name evidence="2" type="ORF">ACRB68_23640</name>
</gene>
<dbReference type="AlphaFoldDB" id="A0A7K0BTT3"/>
<sequence length="338" mass="38472">MATHADRPIFVIGCPRSGTTLLQLMLHSHHRIAIPAETRFLLPAYTRRCEFGDLRDRGRRRELAAWITGRRETKFRDLGLDAAEVAERIVQAPPTIGSAAGTVFRSYAERFGKPRWGDKRPSYFKHVPLLLRMYPDAQFVHLIRDGRDCVASLKEMPWYKLDVYHAASAWREAIDAGRRYAARLGPDGYHELQYERLVADPAGELTRLCAFLGEDFDPAMTEPQEIARLTVPPQKKWHARTYAEIGTGRVGSWTERLEEWEVGVAEAAFGDRLAAYGYRPGGAPKASAAQRARLARTRAQRRTTYRKAGLRELWRRRNEPNPVECLLPRPAPALQSWG</sequence>
<evidence type="ECO:0000256" key="1">
    <source>
        <dbReference type="ARBA" id="ARBA00022679"/>
    </source>
</evidence>
<dbReference type="PANTHER" id="PTHR12788:SF10">
    <property type="entry name" value="PROTEIN-TYROSINE SULFOTRANSFERASE"/>
    <property type="match status" value="1"/>
</dbReference>
<evidence type="ECO:0008006" key="4">
    <source>
        <dbReference type="Google" id="ProtNLM"/>
    </source>
</evidence>
<name>A0A7K0BTT3_9ACTN</name>
<dbReference type="SUPFAM" id="SSF52540">
    <property type="entry name" value="P-loop containing nucleoside triphosphate hydrolases"/>
    <property type="match status" value="1"/>
</dbReference>
<dbReference type="Pfam" id="PF13469">
    <property type="entry name" value="Sulfotransfer_3"/>
    <property type="match status" value="1"/>
</dbReference>